<dbReference type="RefSeq" id="WP_115153231.1">
    <property type="nucleotide sequence ID" value="NZ_DBFWLE010000018.1"/>
</dbReference>
<evidence type="ECO:0000256" key="6">
    <source>
        <dbReference type="HAMAP-Rule" id="MF_00735"/>
    </source>
</evidence>
<organism evidence="7 8">
    <name type="scientific">Segatella buccae</name>
    <dbReference type="NCBI Taxonomy" id="28126"/>
    <lineage>
        <taxon>Bacteria</taxon>
        <taxon>Pseudomonadati</taxon>
        <taxon>Bacteroidota</taxon>
        <taxon>Bacteroidia</taxon>
        <taxon>Bacteroidales</taxon>
        <taxon>Prevotellaceae</taxon>
        <taxon>Segatella</taxon>
    </lineage>
</organism>
<protein>
    <recommendedName>
        <fullName evidence="6">Ribosomal protein L11 methyltransferase</fullName>
        <shortName evidence="6">L11 Mtase</shortName>
        <ecNumber evidence="6">2.1.1.-</ecNumber>
    </recommendedName>
</protein>
<dbReference type="InterPro" id="IPR004498">
    <property type="entry name" value="Ribosomal_PrmA_MeTrfase"/>
</dbReference>
<keyword evidence="5 6" id="KW-0949">S-adenosyl-L-methionine</keyword>
<name>A0AAQ1UG92_9BACT</name>
<evidence type="ECO:0000256" key="4">
    <source>
        <dbReference type="ARBA" id="ARBA00022679"/>
    </source>
</evidence>
<dbReference type="GO" id="GO:0008276">
    <property type="term" value="F:protein methyltransferase activity"/>
    <property type="evidence" value="ECO:0007669"/>
    <property type="project" value="UniProtKB-UniRule"/>
</dbReference>
<keyword evidence="2 6" id="KW-0963">Cytoplasm</keyword>
<dbReference type="EC" id="2.1.1.-" evidence="6"/>
<feature type="binding site" evidence="6">
    <location>
        <position position="226"/>
    </location>
    <ligand>
        <name>S-adenosyl-L-methionine</name>
        <dbReference type="ChEBI" id="CHEBI:59789"/>
    </ligand>
</feature>
<evidence type="ECO:0000256" key="1">
    <source>
        <dbReference type="ARBA" id="ARBA00009741"/>
    </source>
</evidence>
<proteinExistence type="inferred from homology"/>
<gene>
    <name evidence="6 7" type="primary">prmA</name>
    <name evidence="7" type="ORF">NCTC13063_00646</name>
</gene>
<keyword evidence="4 6" id="KW-0808">Transferase</keyword>
<dbReference type="PANTHER" id="PTHR43648">
    <property type="entry name" value="ELECTRON TRANSFER FLAVOPROTEIN BETA SUBUNIT LYSINE METHYLTRANSFERASE"/>
    <property type="match status" value="1"/>
</dbReference>
<keyword evidence="3 6" id="KW-0489">Methyltransferase</keyword>
<comment type="subcellular location">
    <subcellularLocation>
        <location evidence="6">Cytoplasm</location>
    </subcellularLocation>
</comment>
<evidence type="ECO:0000313" key="8">
    <source>
        <dbReference type="Proteomes" id="UP000255283"/>
    </source>
</evidence>
<feature type="binding site" evidence="6">
    <location>
        <position position="160"/>
    </location>
    <ligand>
        <name>S-adenosyl-L-methionine</name>
        <dbReference type="ChEBI" id="CHEBI:59789"/>
    </ligand>
</feature>
<dbReference type="SUPFAM" id="SSF53335">
    <property type="entry name" value="S-adenosyl-L-methionine-dependent methyltransferases"/>
    <property type="match status" value="1"/>
</dbReference>
<accession>A0AAQ1UG92</accession>
<dbReference type="InterPro" id="IPR029063">
    <property type="entry name" value="SAM-dependent_MTases_sf"/>
</dbReference>
<dbReference type="GO" id="GO:0005737">
    <property type="term" value="C:cytoplasm"/>
    <property type="evidence" value="ECO:0007669"/>
    <property type="project" value="UniProtKB-SubCell"/>
</dbReference>
<reference evidence="7 8" key="1">
    <citation type="submission" date="2018-06" db="EMBL/GenBank/DDBJ databases">
        <authorList>
            <consortium name="Pathogen Informatics"/>
            <person name="Doyle S."/>
        </authorList>
    </citation>
    <scope>NUCLEOTIDE SEQUENCE [LARGE SCALE GENOMIC DNA]</scope>
    <source>
        <strain evidence="7 8">NCTC13063</strain>
    </source>
</reference>
<comment type="caution">
    <text evidence="7">The sequence shown here is derived from an EMBL/GenBank/DDBJ whole genome shotgun (WGS) entry which is preliminary data.</text>
</comment>
<feature type="binding site" evidence="6">
    <location>
        <position position="182"/>
    </location>
    <ligand>
        <name>S-adenosyl-L-methionine</name>
        <dbReference type="ChEBI" id="CHEBI:59789"/>
    </ligand>
</feature>
<evidence type="ECO:0000256" key="3">
    <source>
        <dbReference type="ARBA" id="ARBA00022603"/>
    </source>
</evidence>
<dbReference type="PANTHER" id="PTHR43648:SF1">
    <property type="entry name" value="ELECTRON TRANSFER FLAVOPROTEIN BETA SUBUNIT LYSINE METHYLTRANSFERASE"/>
    <property type="match status" value="1"/>
</dbReference>
<dbReference type="NCBIfam" id="NF001785">
    <property type="entry name" value="PRK00517.2-2"/>
    <property type="match status" value="1"/>
</dbReference>
<comment type="function">
    <text evidence="6">Methylates ribosomal protein L11.</text>
</comment>
<keyword evidence="7" id="KW-0689">Ribosomal protein</keyword>
<dbReference type="CDD" id="cd02440">
    <property type="entry name" value="AdoMet_MTases"/>
    <property type="match status" value="1"/>
</dbReference>
<dbReference type="AlphaFoldDB" id="A0AAQ1UG92"/>
<dbReference type="InterPro" id="IPR050078">
    <property type="entry name" value="Ribosomal_L11_MeTrfase_PrmA"/>
</dbReference>
<dbReference type="HAMAP" id="MF_00735">
    <property type="entry name" value="Methyltr_PrmA"/>
    <property type="match status" value="1"/>
</dbReference>
<sequence length="288" mass="32067">MKYLVAHFKIRCAGEELQTARDLLADEAAGAGFESFEETEEGLDGYVQRDLFDQETLNERLANFPLPSAEIEYKTEEMEDKNWNETWEATGFDPIVVDDTVIIYDAKHASDLHPGQSEDHIEIGIDAVQAFGTGTHETTRMMVSTLLNMDLDGKRILDCGCGTGILGIAAAKMGAREVVGYDIDEWSVENTRHNAELNHVENLEVYHGDAHVLNHVNGLFDVVLANINRNTLLQDMETFKSVLSHGGVLILSGFYEQDIRPIVEKAARLGLKETGRKAEGEWRSLTLA</sequence>
<evidence type="ECO:0000256" key="2">
    <source>
        <dbReference type="ARBA" id="ARBA00022490"/>
    </source>
</evidence>
<dbReference type="Pfam" id="PF06325">
    <property type="entry name" value="PrmA"/>
    <property type="match status" value="1"/>
</dbReference>
<comment type="similarity">
    <text evidence="1 6">Belongs to the methyltransferase superfamily. PrmA family.</text>
</comment>
<evidence type="ECO:0000256" key="5">
    <source>
        <dbReference type="ARBA" id="ARBA00022691"/>
    </source>
</evidence>
<dbReference type="EMBL" id="UGTJ01000001">
    <property type="protein sequence ID" value="SUB79381.1"/>
    <property type="molecule type" value="Genomic_DNA"/>
</dbReference>
<comment type="catalytic activity">
    <reaction evidence="6">
        <text>L-lysyl-[protein] + 3 S-adenosyl-L-methionine = N(6),N(6),N(6)-trimethyl-L-lysyl-[protein] + 3 S-adenosyl-L-homocysteine + 3 H(+)</text>
        <dbReference type="Rhea" id="RHEA:54192"/>
        <dbReference type="Rhea" id="RHEA-COMP:9752"/>
        <dbReference type="Rhea" id="RHEA-COMP:13826"/>
        <dbReference type="ChEBI" id="CHEBI:15378"/>
        <dbReference type="ChEBI" id="CHEBI:29969"/>
        <dbReference type="ChEBI" id="CHEBI:57856"/>
        <dbReference type="ChEBI" id="CHEBI:59789"/>
        <dbReference type="ChEBI" id="CHEBI:61961"/>
    </reaction>
</comment>
<evidence type="ECO:0000313" key="7">
    <source>
        <dbReference type="EMBL" id="SUB79381.1"/>
    </source>
</evidence>
<dbReference type="Gene3D" id="3.40.50.150">
    <property type="entry name" value="Vaccinia Virus protein VP39"/>
    <property type="match status" value="1"/>
</dbReference>
<dbReference type="GO" id="GO:0032259">
    <property type="term" value="P:methylation"/>
    <property type="evidence" value="ECO:0007669"/>
    <property type="project" value="UniProtKB-KW"/>
</dbReference>
<dbReference type="PIRSF" id="PIRSF000401">
    <property type="entry name" value="RPL11_MTase"/>
    <property type="match status" value="1"/>
</dbReference>
<dbReference type="Proteomes" id="UP000255283">
    <property type="component" value="Unassembled WGS sequence"/>
</dbReference>
<dbReference type="GO" id="GO:0005840">
    <property type="term" value="C:ribosome"/>
    <property type="evidence" value="ECO:0007669"/>
    <property type="project" value="UniProtKB-KW"/>
</dbReference>
<keyword evidence="7" id="KW-0687">Ribonucleoprotein</keyword>
<feature type="binding site" evidence="6">
    <location>
        <position position="139"/>
    </location>
    <ligand>
        <name>S-adenosyl-L-methionine</name>
        <dbReference type="ChEBI" id="CHEBI:59789"/>
    </ligand>
</feature>